<evidence type="ECO:0000256" key="4">
    <source>
        <dbReference type="SAM" id="SignalP"/>
    </source>
</evidence>
<dbReference type="Pfam" id="PF25967">
    <property type="entry name" value="RND-MFP_C"/>
    <property type="match status" value="1"/>
</dbReference>
<protein>
    <submittedName>
        <fullName evidence="9">RND transporter MFP subunit</fullName>
    </submittedName>
</protein>
<evidence type="ECO:0000256" key="1">
    <source>
        <dbReference type="ARBA" id="ARBA00004519"/>
    </source>
</evidence>
<feature type="chain" id="PRO_5042857051" evidence="4">
    <location>
        <begin position="30"/>
        <end position="407"/>
    </location>
</feature>
<dbReference type="NCBIfam" id="TIGR01730">
    <property type="entry name" value="RND_mfp"/>
    <property type="match status" value="1"/>
</dbReference>
<dbReference type="PANTHER" id="PTHR30158:SF26">
    <property type="entry name" value="RESISTANCE-NODULATION-CELL DIVISION (RND) MULTIDRUG EFFLUX MEMBRANE FUSION PROTEIN MEXE"/>
    <property type="match status" value="1"/>
</dbReference>
<dbReference type="Gene3D" id="1.10.287.470">
    <property type="entry name" value="Helix hairpin bin"/>
    <property type="match status" value="1"/>
</dbReference>
<evidence type="ECO:0000313" key="9">
    <source>
        <dbReference type="EMBL" id="AIW18001.1"/>
    </source>
</evidence>
<feature type="signal peptide" evidence="4">
    <location>
        <begin position="1"/>
        <end position="29"/>
    </location>
</feature>
<keyword evidence="10" id="KW-1185">Reference proteome</keyword>
<evidence type="ECO:0000259" key="7">
    <source>
        <dbReference type="Pfam" id="PF25944"/>
    </source>
</evidence>
<name>A0AAN0SA86_9VIBR</name>
<comment type="similarity">
    <text evidence="2">Belongs to the membrane fusion protein (MFP) (TC 8.A.1) family.</text>
</comment>
<dbReference type="Gene3D" id="2.40.30.170">
    <property type="match status" value="1"/>
</dbReference>
<feature type="domain" description="Multidrug resistance protein MdtA-like C-terminal permuted SH3" evidence="8">
    <location>
        <begin position="305"/>
        <end position="364"/>
    </location>
</feature>
<dbReference type="GO" id="GO:0046677">
    <property type="term" value="P:response to antibiotic"/>
    <property type="evidence" value="ECO:0007669"/>
    <property type="project" value="TreeGrafter"/>
</dbReference>
<dbReference type="FunFam" id="2.40.420.20:FF:000001">
    <property type="entry name" value="Efflux RND transporter periplasmic adaptor subunit"/>
    <property type="match status" value="1"/>
</dbReference>
<dbReference type="Gene3D" id="2.40.50.100">
    <property type="match status" value="1"/>
</dbReference>
<dbReference type="GO" id="GO:0005886">
    <property type="term" value="C:plasma membrane"/>
    <property type="evidence" value="ECO:0007669"/>
    <property type="project" value="UniProtKB-SubCell"/>
</dbReference>
<feature type="coiled-coil region" evidence="3">
    <location>
        <begin position="106"/>
        <end position="133"/>
    </location>
</feature>
<reference evidence="9 10" key="1">
    <citation type="submission" date="2014-10" db="EMBL/GenBank/DDBJ databases">
        <title>The Complete Genome Sequence for the Shellfish Pathogen Vibrio coralliilyticus RE98 Isolated from a Shellfish Hatchery.</title>
        <authorList>
            <person name="Richards G.P."/>
            <person name="Bono J.L."/>
            <person name="Watson M.A."/>
            <person name="Needleman D.S."/>
        </authorList>
    </citation>
    <scope>NUCLEOTIDE SEQUENCE [LARGE SCALE GENOMIC DNA]</scope>
    <source>
        <strain evidence="9 10">RE98</strain>
    </source>
</reference>
<dbReference type="Pfam" id="PF25876">
    <property type="entry name" value="HH_MFP_RND"/>
    <property type="match status" value="1"/>
</dbReference>
<dbReference type="EMBL" id="CP009617">
    <property type="protein sequence ID" value="AIW18001.1"/>
    <property type="molecule type" value="Genomic_DNA"/>
</dbReference>
<dbReference type="RefSeq" id="WP_043007038.1">
    <property type="nucleotide sequence ID" value="NZ_CP009617.1"/>
</dbReference>
<evidence type="ECO:0000256" key="2">
    <source>
        <dbReference type="ARBA" id="ARBA00009477"/>
    </source>
</evidence>
<dbReference type="GO" id="GO:0022857">
    <property type="term" value="F:transmembrane transporter activity"/>
    <property type="evidence" value="ECO:0007669"/>
    <property type="project" value="InterPro"/>
</dbReference>
<dbReference type="InterPro" id="IPR058627">
    <property type="entry name" value="MdtA-like_C"/>
</dbReference>
<evidence type="ECO:0000259" key="5">
    <source>
        <dbReference type="Pfam" id="PF25876"/>
    </source>
</evidence>
<dbReference type="PANTHER" id="PTHR30158">
    <property type="entry name" value="ACRA/E-RELATED COMPONENT OF DRUG EFFLUX TRANSPORTER"/>
    <property type="match status" value="1"/>
</dbReference>
<evidence type="ECO:0000259" key="6">
    <source>
        <dbReference type="Pfam" id="PF25917"/>
    </source>
</evidence>
<gene>
    <name evidence="9" type="ORF">IX92_02675</name>
</gene>
<keyword evidence="3" id="KW-0175">Coiled coil</keyword>
<organism evidence="9 10">
    <name type="scientific">Vibrio coralliilyticus</name>
    <dbReference type="NCBI Taxonomy" id="190893"/>
    <lineage>
        <taxon>Bacteria</taxon>
        <taxon>Pseudomonadati</taxon>
        <taxon>Pseudomonadota</taxon>
        <taxon>Gammaproteobacteria</taxon>
        <taxon>Vibrionales</taxon>
        <taxon>Vibrionaceae</taxon>
        <taxon>Vibrio</taxon>
    </lineage>
</organism>
<sequence>MVGKHLRNPLLLISIAAPLVLSGCQDSHAESAATAPPPPGVEVAQVLIEKVTELDEYSGRLESPQTVTVMPRVSGYVDKVHFQEGSVVEAGDVLFSIDNRLFAAEVTRLKAELSSAQTSLNQAIKDYERAQRLSKTKAISQETVDARFADKQRSIASVSALKAALAQAELDLEFTLVRAPIDGKVSNAEITKGNYVTTGQTVLTSLVSTSHMYAYFDVDERSYLKYQQLNNLLPANGEAENVVQMALANDTGYPHVGYIDFVDNAIDETTGTIRVRAVFDNEKQNLLPGMFAKLRIAGSASYQGVLIDNKAIGTDLNNKYVLVLGDDNVVQYRAISLGEGVNGLRIIASGLNAGDKIVVNGLQRVRANMPVTPNEVSMVDENTLASIRQQQALLDQLRNELLTLQVN</sequence>
<dbReference type="InterPro" id="IPR058625">
    <property type="entry name" value="MdtA-like_BSH"/>
</dbReference>
<comment type="subcellular location">
    <subcellularLocation>
        <location evidence="1">Cell inner membrane</location>
        <topology evidence="1">Lipid-anchor</topology>
    </subcellularLocation>
</comment>
<dbReference type="Pfam" id="PF25944">
    <property type="entry name" value="Beta-barrel_RND"/>
    <property type="match status" value="1"/>
</dbReference>
<feature type="domain" description="Multidrug resistance protein MdtA-like alpha-helical hairpin" evidence="5">
    <location>
        <begin position="107"/>
        <end position="175"/>
    </location>
</feature>
<proteinExistence type="inferred from homology"/>
<dbReference type="KEGG" id="vcy:IX92_02675"/>
<dbReference type="InterPro" id="IPR006143">
    <property type="entry name" value="RND_pump_MFP"/>
</dbReference>
<dbReference type="InterPro" id="IPR058626">
    <property type="entry name" value="MdtA-like_b-barrel"/>
</dbReference>
<dbReference type="PROSITE" id="PS51257">
    <property type="entry name" value="PROKAR_LIPOPROTEIN"/>
    <property type="match status" value="1"/>
</dbReference>
<feature type="domain" description="Multidrug resistance protein MdtA-like barrel-sandwich hybrid" evidence="6">
    <location>
        <begin position="66"/>
        <end position="202"/>
    </location>
</feature>
<dbReference type="AlphaFoldDB" id="A0AAN0SA86"/>
<dbReference type="Pfam" id="PF25917">
    <property type="entry name" value="BSH_RND"/>
    <property type="match status" value="1"/>
</dbReference>
<accession>A0AAN0SA86</accession>
<evidence type="ECO:0000256" key="3">
    <source>
        <dbReference type="SAM" id="Coils"/>
    </source>
</evidence>
<evidence type="ECO:0000259" key="8">
    <source>
        <dbReference type="Pfam" id="PF25967"/>
    </source>
</evidence>
<evidence type="ECO:0000313" key="10">
    <source>
        <dbReference type="Proteomes" id="UP000030081"/>
    </source>
</evidence>
<feature type="domain" description="Multidrug resistance protein MdtA-like beta-barrel" evidence="7">
    <location>
        <begin position="230"/>
        <end position="296"/>
    </location>
</feature>
<dbReference type="SUPFAM" id="SSF111369">
    <property type="entry name" value="HlyD-like secretion proteins"/>
    <property type="match status" value="1"/>
</dbReference>
<dbReference type="InterPro" id="IPR058624">
    <property type="entry name" value="MdtA-like_HH"/>
</dbReference>
<dbReference type="Gene3D" id="2.40.420.20">
    <property type="match status" value="1"/>
</dbReference>
<keyword evidence="4" id="KW-0732">Signal</keyword>
<dbReference type="Proteomes" id="UP000030081">
    <property type="component" value="Chromosome 1"/>
</dbReference>